<dbReference type="EMBL" id="CAJJDN010000106">
    <property type="protein sequence ID" value="CAD8114649.1"/>
    <property type="molecule type" value="Genomic_DNA"/>
</dbReference>
<name>A0A8S1QFB5_9CILI</name>
<evidence type="ECO:0000259" key="1">
    <source>
        <dbReference type="PROSITE" id="PS50053"/>
    </source>
</evidence>
<dbReference type="FunFam" id="3.90.70.10:FF:000022">
    <property type="entry name" value="Ubiquitin carboxyl-terminal hydrolase 24"/>
    <property type="match status" value="1"/>
</dbReference>
<evidence type="ECO:0008006" key="5">
    <source>
        <dbReference type="Google" id="ProtNLM"/>
    </source>
</evidence>
<dbReference type="InterPro" id="IPR018200">
    <property type="entry name" value="USP_CS"/>
</dbReference>
<feature type="domain" description="USP" evidence="2">
    <location>
        <begin position="1598"/>
        <end position="1931"/>
    </location>
</feature>
<evidence type="ECO:0000313" key="4">
    <source>
        <dbReference type="Proteomes" id="UP000692954"/>
    </source>
</evidence>
<dbReference type="GO" id="GO:0004843">
    <property type="term" value="F:cysteine-type deubiquitinase activity"/>
    <property type="evidence" value="ECO:0007669"/>
    <property type="project" value="InterPro"/>
</dbReference>
<dbReference type="Pfam" id="PF00443">
    <property type="entry name" value="UCH"/>
    <property type="match status" value="1"/>
</dbReference>
<accession>A0A8S1QFB5</accession>
<dbReference type="GO" id="GO:0005829">
    <property type="term" value="C:cytosol"/>
    <property type="evidence" value="ECO:0007669"/>
    <property type="project" value="TreeGrafter"/>
</dbReference>
<reference evidence="3" key="1">
    <citation type="submission" date="2021-01" db="EMBL/GenBank/DDBJ databases">
        <authorList>
            <consortium name="Genoscope - CEA"/>
            <person name="William W."/>
        </authorList>
    </citation>
    <scope>NUCLEOTIDE SEQUENCE</scope>
</reference>
<dbReference type="Pfam" id="PF00240">
    <property type="entry name" value="ubiquitin"/>
    <property type="match status" value="1"/>
</dbReference>
<dbReference type="InterPro" id="IPR028889">
    <property type="entry name" value="USP"/>
</dbReference>
<sequence length="2801" mass="332518">MNKELQKMNLLLSDIEKISTFQTLSQYDLMLKAFQTLEIFMKETQTTEGSQFLPDLIIKSLYHIMNHKQYPDYILIHIENLIKSMLSYISKNIFDDKMSYLFYKIMDPSSIIYQYNALSNNWHDDFMAYSYNKNPEYKQFIDDLNVGSYLDFIRICQTTNRMNWNRGMIEEKNEEFVKVRNLNELQNSQIYNIKSGHLMPILSRSENLNSMFTLQNQQVLLTTLNDKWIFSTILDRNVISDVENIITYTIKFNIQLENETKNFDEQISACSPRLSLCGNQIPRKFNSNEQFVDDSYDTLYECDYQNNKFYAILRPRYSQSMLLIKFINYFGSIGGFEQILKLQSVDILGNYIHAIGNIHAQLYRSFCQEYIPKLQGLRQTLLQSDDSTLRSMGQGKINIILYAFKLLLDRIMSEDQRKEWIQNLGLEFVIICFNCKFLDKKIIGLKLLTDILKQAYYDQSHGQIIQWIEKQQILENLFHHNTHLQLLERTKDLIKIYLSIDGAFNFNYLSIVWNLMQSNDNELRSIIFKLFNDLATVMSDQQVYYFLEQIQKLELDIILIEHVQLLFEMQKQRFNQKLLNNQTMEILWNIIEHAGLQQKTKLEDQSRTYLIELIKLLNVKDIKLQMISKLIANIKQQLVESSSLKILQQIIYKFLPQKILQSNKDVNQRSEEDNKNEFITIFIKQEKIHNTLRDSIENLYIQNQGINVNDVNEKNLYINKLQERLLVINTLIKINGSAADMIDQQFLDLIWNKHILKPNLNQESEMVSQWFRNLIEKDESFSSVQLYEFFQRLLKQDCKLNENAFKCFKSILYYVNQKDYRIQRQSLIFRQLCDQYGNLLSTENANDQEKEELMDYKIMVDVNEIIGIEYLWYIVFNQKLDQAVQLLVKLNLSQQEQFIGQVISKLKTDDEQIILRCFDILRELLKETERFGIGQQLALDGLIQGNQFIINLIKDEDLGLKITIQVYQNLTIFELRKQIAKEIQISWQQVKLIRNGIVILDTDNGKTLRQLNIKKMDVIHVRKRNTKPIPKVSLVENNKLSQIFLKVLNDLFNQYSTNGMMNFVQHRQFLIKASNSQNIQLEQRFKKLFSQQNIEESSITLNNFISFFEDCCLQHQIVEDIWWNLYALGYKNDLSLINDDNFKIDEYKLPRFQLVQNQEFYQIMFEHLSKTNQIAQECWKLLCQLPVFEQARQRVNNFENIIKDESYQLLYSLKIIEYLLYNKDYCRFFIIRLGFKSLQNILNNLEKQSCKIRRQVQRIILKIFIKHIAAQYQFQYNTIFQIQQSVKFPKEVTLNLIGQFNDGNIQKQDHKFIQKLQERESFQELIKFTSDLDIQLDYKDLLNYLIKTPVDLQEDQKVIEYVLILLTTMVGFNLGNCRNFFIEEINEIKERYKQFLFAPEQQKIQKFTINSLYLIYRNQKDRISKLLIEILKELFPSNDDKDSQFYFDLLAILIEEDKYSDQGLANKIIQQLKNYEPNESRQNLSSDKTLIGLLSILESLCKIDSRILSIQLIQYLYKVHLFCFDMSQFSLNPQKLITPNYVKSKSPESRKIVYRIIILYLRKNFNLQEIDLQSVIYQVSLYDGFDIKMQAKSHHGYVGIRNLGCICYMNAMIQQFFMTPEFRYCMMRADDEIEQKAIKFKDANGFEQYIDDNHFHQFQRMLAYLDLSDRQDYNPLLFCITYKDINNQPVNFQLQQDTQEFLNHFFDSLDNELKIQGWQQFIEAIYGGQICSQMICNVCQRKREKFDLFYTLSLKVKDIKSIQESFESMINGEVIKEYYCEECQKKNDFIKRQCLSNLPNVLIIHLQRIVYNLDLQMNEKLSSYLEFPNLLNLLQYTREGLSNQEFKHDSYYQYKLKGVVVHQGTALQGHYYSLINIQGEKWLKFNDSFIEEFDIKQLPNECFGGKQNYDPSEFQGIGSSINAYILIYERIQKENVQLKFSNQKQIQKIMSKFQNTFQQQQDSNLIINMDYQTMSQQFISDALYAEIWFDNHKFMIERHIYSEEFFRFVKEITNVFPYPSDYQLIKNLDHIPQFFGIYNQYQQVQNAEQITNFLYNLTYIAIELLSRSSNHVYIKDYALAIINLINIVPNNISTILQQLFIQRQQRVFNILLCSPDSQVREAIQSIMLHYLNVIIYIYNLMLNTLHHNLQDLDNYEDKYDQMIVCYLINILQLLQNDAAKDSTKLNQYFNFWKLFVQSSQINLFFANQIELISILADFYMGNLSPTNLENTQFYSFQNKEKTIVHNQNIIVSQQNSLLQCLDYLLQNEYYQLSNNDKICLNSIIFYKKALTESEELDAIISIISKMVFNNSGLSRCIIDIILEEINNSNYQIVGKYLKFAQILLNIQDNNVQERIQMLLGYPQPNYQESYIIGCSTNLSQQCIIYVSNTGSLNENISILNQLFFNQKADQNSAIQMMKMLLEVMNQNKEVFFYIINLPPPSYIYSKYTDWFEAFLNEFQVDCITQMVIKDSIFFNKKLELEQTIKLWEQFRINYQKMTQIPFYHPLQPIYILGNTIETELVSREAYMDNIFLETYESLVYYLESTPTLISNLAFPSSILTNNIHIQSSKIEPTSNIFNILQNNQTIQQNFSRPTQFHEFEQNISSNEIGYNEQQQVNNDFINELQNNPLHNQKAQRQREMNKENQDYNNLQQFQKQQLIKCNLPIQVAPLMKRFMINNQTDQIIYVICSINKYPDMMINFILPKIIYKMIPPFTVMHLTTIMKIIPQNEWGIYDIALDINSNNLQKKNQGKNQQQQVKGKVEVPQKPIEKSNLTNEIQCPQCTLLQSSSNSLCELCGFSFQ</sequence>
<dbReference type="OrthoDB" id="289038at2759"/>
<dbReference type="PROSITE" id="PS50053">
    <property type="entry name" value="UBIQUITIN_2"/>
    <property type="match status" value="1"/>
</dbReference>
<dbReference type="PROSITE" id="PS50235">
    <property type="entry name" value="USP_3"/>
    <property type="match status" value="1"/>
</dbReference>
<dbReference type="PANTHER" id="PTHR24006">
    <property type="entry name" value="UBIQUITIN CARBOXYL-TERMINAL HYDROLASE"/>
    <property type="match status" value="1"/>
</dbReference>
<dbReference type="Proteomes" id="UP000692954">
    <property type="component" value="Unassembled WGS sequence"/>
</dbReference>
<dbReference type="PANTHER" id="PTHR24006:SF827">
    <property type="entry name" value="UBIQUITIN CARBOXYL-TERMINAL HYDROLASE 34"/>
    <property type="match status" value="1"/>
</dbReference>
<dbReference type="InterPro" id="IPR050164">
    <property type="entry name" value="Peptidase_C19"/>
</dbReference>
<organism evidence="3 4">
    <name type="scientific">Paramecium sonneborni</name>
    <dbReference type="NCBI Taxonomy" id="65129"/>
    <lineage>
        <taxon>Eukaryota</taxon>
        <taxon>Sar</taxon>
        <taxon>Alveolata</taxon>
        <taxon>Ciliophora</taxon>
        <taxon>Intramacronucleata</taxon>
        <taxon>Oligohymenophorea</taxon>
        <taxon>Peniculida</taxon>
        <taxon>Parameciidae</taxon>
        <taxon>Paramecium</taxon>
    </lineage>
</organism>
<gene>
    <name evidence="3" type="ORF">PSON_ATCC_30995.1.T1060124</name>
</gene>
<evidence type="ECO:0000259" key="2">
    <source>
        <dbReference type="PROSITE" id="PS50235"/>
    </source>
</evidence>
<dbReference type="GO" id="GO:0016579">
    <property type="term" value="P:protein deubiquitination"/>
    <property type="evidence" value="ECO:0007669"/>
    <property type="project" value="InterPro"/>
</dbReference>
<keyword evidence="4" id="KW-1185">Reference proteome</keyword>
<proteinExistence type="predicted"/>
<evidence type="ECO:0000313" key="3">
    <source>
        <dbReference type="EMBL" id="CAD8114649.1"/>
    </source>
</evidence>
<feature type="domain" description="Ubiquitin-like" evidence="1">
    <location>
        <begin position="946"/>
        <end position="1028"/>
    </location>
</feature>
<dbReference type="PROSITE" id="PS00973">
    <property type="entry name" value="USP_2"/>
    <property type="match status" value="1"/>
</dbReference>
<dbReference type="GO" id="GO:0005634">
    <property type="term" value="C:nucleus"/>
    <property type="evidence" value="ECO:0007669"/>
    <property type="project" value="TreeGrafter"/>
</dbReference>
<protein>
    <recommendedName>
        <fullName evidence="5">Ubiquitinyl hydrolase 1</fullName>
    </recommendedName>
</protein>
<dbReference type="InterPro" id="IPR000626">
    <property type="entry name" value="Ubiquitin-like_dom"/>
</dbReference>
<comment type="caution">
    <text evidence="3">The sequence shown here is derived from an EMBL/GenBank/DDBJ whole genome shotgun (WGS) entry which is preliminary data.</text>
</comment>
<dbReference type="InterPro" id="IPR001394">
    <property type="entry name" value="Peptidase_C19_UCH"/>
</dbReference>